<dbReference type="SUPFAM" id="SSF88659">
    <property type="entry name" value="Sigma3 and sigma4 domains of RNA polymerase sigma factors"/>
    <property type="match status" value="2"/>
</dbReference>
<dbReference type="PANTHER" id="PTHR30385">
    <property type="entry name" value="SIGMA FACTOR F FLAGELLAR"/>
    <property type="match status" value="1"/>
</dbReference>
<dbReference type="GO" id="GO:0006352">
    <property type="term" value="P:DNA-templated transcription initiation"/>
    <property type="evidence" value="ECO:0007669"/>
    <property type="project" value="InterPro"/>
</dbReference>
<dbReference type="SUPFAM" id="SSF88946">
    <property type="entry name" value="Sigma2 domain of RNA polymerase sigma factors"/>
    <property type="match status" value="1"/>
</dbReference>
<evidence type="ECO:0000256" key="1">
    <source>
        <dbReference type="ARBA" id="ARBA00023015"/>
    </source>
</evidence>
<dbReference type="InterPro" id="IPR007630">
    <property type="entry name" value="RNA_pol_sigma70_r4"/>
</dbReference>
<dbReference type="NCBIfam" id="TIGR02980">
    <property type="entry name" value="SigBFG"/>
    <property type="match status" value="1"/>
</dbReference>
<dbReference type="CDD" id="cd06171">
    <property type="entry name" value="Sigma70_r4"/>
    <property type="match status" value="1"/>
</dbReference>
<evidence type="ECO:0000256" key="3">
    <source>
        <dbReference type="ARBA" id="ARBA00023125"/>
    </source>
</evidence>
<proteinExistence type="predicted"/>
<dbReference type="GO" id="GO:0016987">
    <property type="term" value="F:sigma factor activity"/>
    <property type="evidence" value="ECO:0007669"/>
    <property type="project" value="UniProtKB-KW"/>
</dbReference>
<dbReference type="PANTHER" id="PTHR30385:SF4">
    <property type="entry name" value="RNA POLYMERASE SIGMA-E FACTOR"/>
    <property type="match status" value="1"/>
</dbReference>
<keyword evidence="2" id="KW-0731">Sigma factor</keyword>
<dbReference type="AlphaFoldDB" id="A0A1H3JB51"/>
<evidence type="ECO:0000313" key="10">
    <source>
        <dbReference type="Proteomes" id="UP000242415"/>
    </source>
</evidence>
<evidence type="ECO:0000256" key="2">
    <source>
        <dbReference type="ARBA" id="ARBA00023082"/>
    </source>
</evidence>
<dbReference type="InterPro" id="IPR014322">
    <property type="entry name" value="RNA_pol_sigma-B/F/G"/>
</dbReference>
<dbReference type="Gene3D" id="1.20.120.1810">
    <property type="match status" value="1"/>
</dbReference>
<dbReference type="InterPro" id="IPR007624">
    <property type="entry name" value="RNA_pol_sigma70_r3"/>
</dbReference>
<dbReference type="Gene3D" id="1.10.10.10">
    <property type="entry name" value="Winged helix-like DNA-binding domain superfamily/Winged helix DNA-binding domain"/>
    <property type="match status" value="2"/>
</dbReference>
<dbReference type="Pfam" id="PF04545">
    <property type="entry name" value="Sigma70_r4"/>
    <property type="match status" value="1"/>
</dbReference>
<dbReference type="NCBIfam" id="TIGR02937">
    <property type="entry name" value="sigma70-ECF"/>
    <property type="match status" value="1"/>
</dbReference>
<dbReference type="InterPro" id="IPR014284">
    <property type="entry name" value="RNA_pol_sigma-70_dom"/>
</dbReference>
<evidence type="ECO:0000256" key="4">
    <source>
        <dbReference type="ARBA" id="ARBA00023163"/>
    </source>
</evidence>
<accession>A0A1H3JB51</accession>
<evidence type="ECO:0000313" key="9">
    <source>
        <dbReference type="EMBL" id="SDY36444.1"/>
    </source>
</evidence>
<keyword evidence="1" id="KW-0805">Transcription regulation</keyword>
<feature type="domain" description="RNA polymerase sigma-70 region 4" evidence="8">
    <location>
        <begin position="223"/>
        <end position="271"/>
    </location>
</feature>
<evidence type="ECO:0000259" key="6">
    <source>
        <dbReference type="Pfam" id="PF04539"/>
    </source>
</evidence>
<dbReference type="InterPro" id="IPR013325">
    <property type="entry name" value="RNA_pol_sigma_r2"/>
</dbReference>
<name>A0A1H3JB51_9ACTN</name>
<keyword evidence="4" id="KW-0804">Transcription</keyword>
<dbReference type="Proteomes" id="UP000242415">
    <property type="component" value="Unassembled WGS sequence"/>
</dbReference>
<dbReference type="Pfam" id="PF04539">
    <property type="entry name" value="Sigma70_r3"/>
    <property type="match status" value="1"/>
</dbReference>
<dbReference type="InterPro" id="IPR000943">
    <property type="entry name" value="RNA_pol_sigma70"/>
</dbReference>
<organism evidence="9 10">
    <name type="scientific">Micromonospora pattaloongensis</name>
    <dbReference type="NCBI Taxonomy" id="405436"/>
    <lineage>
        <taxon>Bacteria</taxon>
        <taxon>Bacillati</taxon>
        <taxon>Actinomycetota</taxon>
        <taxon>Actinomycetes</taxon>
        <taxon>Micromonosporales</taxon>
        <taxon>Micromonosporaceae</taxon>
        <taxon>Micromonospora</taxon>
    </lineage>
</organism>
<dbReference type="Pfam" id="PF04542">
    <property type="entry name" value="Sigma70_r2"/>
    <property type="match status" value="1"/>
</dbReference>
<dbReference type="InterPro" id="IPR036388">
    <property type="entry name" value="WH-like_DNA-bd_sf"/>
</dbReference>
<keyword evidence="3" id="KW-0238">DNA-binding</keyword>
<dbReference type="PRINTS" id="PR00046">
    <property type="entry name" value="SIGMA70FCT"/>
</dbReference>
<sequence length="278" mass="30336">MTATATSTTRMRETELPETKTPALDPTALSDSATDLLNAMAALPANHPSRASLRARAIEAWLPLAQHLAHRYSGRGEPTDDLMQTAAVGLIKAVDKFDPSRGVDFAGYAIPTIIGELKRHFRDRTWDIRVPRRLQELRLSISEANSTLLQTLGRSPTIADIAAHLRLTEEEVLEGLEGARAYNAVSLSTPTGDGERATELGDMLGAEDGEYELAELRVALGPALATLDDREQKILTLRFYGNLTQSQIAEQIGVSQMHVSRLLARALGKLRGKLGEDY</sequence>
<feature type="domain" description="RNA polymerase sigma-70 region 3" evidence="6">
    <location>
        <begin position="137"/>
        <end position="209"/>
    </location>
</feature>
<dbReference type="InterPro" id="IPR013324">
    <property type="entry name" value="RNA_pol_sigma_r3/r4-like"/>
</dbReference>
<reference evidence="10" key="1">
    <citation type="submission" date="2016-10" db="EMBL/GenBank/DDBJ databases">
        <authorList>
            <person name="Varghese N."/>
            <person name="Submissions S."/>
        </authorList>
    </citation>
    <scope>NUCLEOTIDE SEQUENCE [LARGE SCALE GENOMIC DNA]</scope>
    <source>
        <strain evidence="10">DSM 45245</strain>
    </source>
</reference>
<evidence type="ECO:0000259" key="7">
    <source>
        <dbReference type="Pfam" id="PF04542"/>
    </source>
</evidence>
<evidence type="ECO:0000259" key="8">
    <source>
        <dbReference type="Pfam" id="PF04545"/>
    </source>
</evidence>
<feature type="domain" description="RNA polymerase sigma-70 region 2" evidence="7">
    <location>
        <begin position="58"/>
        <end position="126"/>
    </location>
</feature>
<gene>
    <name evidence="9" type="ORF">SAMN05444365_1026</name>
</gene>
<evidence type="ECO:0000256" key="5">
    <source>
        <dbReference type="SAM" id="MobiDB-lite"/>
    </source>
</evidence>
<protein>
    <submittedName>
        <fullName evidence="9">RNA polymerase, sigma 28 subunit, SigD/FliA/WhiG</fullName>
    </submittedName>
</protein>
<dbReference type="STRING" id="405436.SAMN05444365_1026"/>
<feature type="region of interest" description="Disordered" evidence="5">
    <location>
        <begin position="1"/>
        <end position="27"/>
    </location>
</feature>
<dbReference type="RefSeq" id="WP_425435348.1">
    <property type="nucleotide sequence ID" value="NZ_FNPH01000002.1"/>
</dbReference>
<dbReference type="GO" id="GO:0003677">
    <property type="term" value="F:DNA binding"/>
    <property type="evidence" value="ECO:0007669"/>
    <property type="project" value="UniProtKB-KW"/>
</dbReference>
<keyword evidence="10" id="KW-1185">Reference proteome</keyword>
<dbReference type="EMBL" id="FNPH01000002">
    <property type="protein sequence ID" value="SDY36444.1"/>
    <property type="molecule type" value="Genomic_DNA"/>
</dbReference>
<dbReference type="InterPro" id="IPR007627">
    <property type="entry name" value="RNA_pol_sigma70_r2"/>
</dbReference>